<dbReference type="AlphaFoldDB" id="A0A078AVJ5"/>
<dbReference type="InterPro" id="IPR050538">
    <property type="entry name" value="MAP_kinase_kinase_kinase"/>
</dbReference>
<dbReference type="GO" id="GO:0004672">
    <property type="term" value="F:protein kinase activity"/>
    <property type="evidence" value="ECO:0007669"/>
    <property type="project" value="InterPro"/>
</dbReference>
<evidence type="ECO:0000256" key="3">
    <source>
        <dbReference type="ARBA" id="ARBA00022777"/>
    </source>
</evidence>
<dbReference type="PANTHER" id="PTHR48016:SF56">
    <property type="entry name" value="MAPKK KINASE"/>
    <property type="match status" value="1"/>
</dbReference>
<dbReference type="Pfam" id="PF00069">
    <property type="entry name" value="Pkinase"/>
    <property type="match status" value="1"/>
</dbReference>
<dbReference type="PROSITE" id="PS00108">
    <property type="entry name" value="PROTEIN_KINASE_ST"/>
    <property type="match status" value="1"/>
</dbReference>
<feature type="domain" description="Protein kinase" evidence="7">
    <location>
        <begin position="355"/>
        <end position="624"/>
    </location>
</feature>
<name>A0A078AVJ5_STYLE</name>
<organism evidence="8 9">
    <name type="scientific">Stylonychia lemnae</name>
    <name type="common">Ciliate</name>
    <dbReference type="NCBI Taxonomy" id="5949"/>
    <lineage>
        <taxon>Eukaryota</taxon>
        <taxon>Sar</taxon>
        <taxon>Alveolata</taxon>
        <taxon>Ciliophora</taxon>
        <taxon>Intramacronucleata</taxon>
        <taxon>Spirotrichea</taxon>
        <taxon>Stichotrichia</taxon>
        <taxon>Sporadotrichida</taxon>
        <taxon>Oxytrichidae</taxon>
        <taxon>Stylonychinae</taxon>
        <taxon>Stylonychia</taxon>
    </lineage>
</organism>
<keyword evidence="1" id="KW-0808">Transferase</keyword>
<feature type="compositionally biased region" description="Basic residues" evidence="6">
    <location>
        <begin position="325"/>
        <end position="335"/>
    </location>
</feature>
<evidence type="ECO:0000256" key="4">
    <source>
        <dbReference type="ARBA" id="ARBA00022840"/>
    </source>
</evidence>
<evidence type="ECO:0000256" key="2">
    <source>
        <dbReference type="ARBA" id="ARBA00022741"/>
    </source>
</evidence>
<dbReference type="OMA" id="FILLECG"/>
<keyword evidence="4 5" id="KW-0067">ATP-binding</keyword>
<accession>A0A078AVJ5</accession>
<dbReference type="GO" id="GO:0005524">
    <property type="term" value="F:ATP binding"/>
    <property type="evidence" value="ECO:0007669"/>
    <property type="project" value="UniProtKB-UniRule"/>
</dbReference>
<protein>
    <submittedName>
        <fullName evidence="8">Mitogen-activated protein kinase kinase kinase 3-like</fullName>
    </submittedName>
</protein>
<dbReference type="SMART" id="SM00220">
    <property type="entry name" value="S_TKc"/>
    <property type="match status" value="1"/>
</dbReference>
<evidence type="ECO:0000256" key="6">
    <source>
        <dbReference type="SAM" id="MobiDB-lite"/>
    </source>
</evidence>
<dbReference type="SUPFAM" id="SSF56112">
    <property type="entry name" value="Protein kinase-like (PK-like)"/>
    <property type="match status" value="1"/>
</dbReference>
<evidence type="ECO:0000313" key="8">
    <source>
        <dbReference type="EMBL" id="CDW84848.1"/>
    </source>
</evidence>
<reference evidence="8 9" key="1">
    <citation type="submission" date="2014-06" db="EMBL/GenBank/DDBJ databases">
        <authorList>
            <person name="Swart Estienne"/>
        </authorList>
    </citation>
    <scope>NUCLEOTIDE SEQUENCE [LARGE SCALE GENOMIC DNA]</scope>
    <source>
        <strain evidence="8 9">130c</strain>
    </source>
</reference>
<dbReference type="Proteomes" id="UP000039865">
    <property type="component" value="Unassembled WGS sequence"/>
</dbReference>
<gene>
    <name evidence="8" type="primary">Contig18622.g19784</name>
    <name evidence="8" type="ORF">STYLEM_13917</name>
</gene>
<feature type="compositionally biased region" description="Basic and acidic residues" evidence="6">
    <location>
        <begin position="336"/>
        <end position="346"/>
    </location>
</feature>
<evidence type="ECO:0000313" key="9">
    <source>
        <dbReference type="Proteomes" id="UP000039865"/>
    </source>
</evidence>
<feature type="binding site" evidence="5">
    <location>
        <position position="384"/>
    </location>
    <ligand>
        <name>ATP</name>
        <dbReference type="ChEBI" id="CHEBI:30616"/>
    </ligand>
</feature>
<keyword evidence="3 8" id="KW-0418">Kinase</keyword>
<dbReference type="InterPro" id="IPR011009">
    <property type="entry name" value="Kinase-like_dom_sf"/>
</dbReference>
<dbReference type="PROSITE" id="PS00107">
    <property type="entry name" value="PROTEIN_KINASE_ATP"/>
    <property type="match status" value="1"/>
</dbReference>
<dbReference type="Gene3D" id="1.10.510.10">
    <property type="entry name" value="Transferase(Phosphotransferase) domain 1"/>
    <property type="match status" value="1"/>
</dbReference>
<proteinExistence type="predicted"/>
<dbReference type="OrthoDB" id="298971at2759"/>
<evidence type="ECO:0000259" key="7">
    <source>
        <dbReference type="PROSITE" id="PS50011"/>
    </source>
</evidence>
<dbReference type="PANTHER" id="PTHR48016">
    <property type="entry name" value="MAP KINASE KINASE KINASE SSK2-RELATED-RELATED"/>
    <property type="match status" value="1"/>
</dbReference>
<dbReference type="PROSITE" id="PS50011">
    <property type="entry name" value="PROTEIN_KINASE_DOM"/>
    <property type="match status" value="1"/>
</dbReference>
<dbReference type="InterPro" id="IPR000719">
    <property type="entry name" value="Prot_kinase_dom"/>
</dbReference>
<dbReference type="CDD" id="cd06606">
    <property type="entry name" value="STKc_MAPKKK"/>
    <property type="match status" value="1"/>
</dbReference>
<sequence>MGQVCVKKGVEVKLMSQYHEGHSVGDSTIQGRNMTLIEQMRQGNANGRQQYLIKQSKTNQSELIGNTVFQDIKVEDFDDIRDNNTLAGNIFSYQLSYLLEDENLQKIQQFKKKIRRVKTKRLHNNSDFNNTLSQTSNYSNGQMSMEGNSATNSPVKKIRFQKSSSMQSHKVARTTKLSMNRDDQSEISKTEVGSIANTVTQHGASTQITDGTIQTTLKNSTINSNMFQNLHHNQEQHQLQPIVEESFHKETRNDVLKQANTLLVPPNIAGHKRTKSHQEMGGSTSIPKKKIRKVVKQLKSQTGLDQLSTVNIEKTEPSEVAQRVPSRRASVRRKSQKIEEQEKQAKQDESEPIKYCIGELIGSGAYGKVYQGLDMATGQLLAIKQIKFQMKNDAIKKELRTIKHEIQLLQSLYHPNIVKYYSTEISQDGNGADILLELVPGGSIRQLLDKFLAFDERLVKIYTRQMLEGLNYLHENNIIHRDLKCANVLVDNMGVVKLSDFGASKKIIQNFNQYGEIVDEKLSKSVIGSPYWMAPEIMQKIGHGKPADIWSLGCCVIEMLTSKPPWIEYGKDAKTIMDLIKTHGKPPKYPDNISKECKGFLDYCFEQDQTKRPTAQELLYHPFVLMKNPKALQESMEAAKLMQNRISQQSMGSAYMKSFQSQGMPGIPPHQGNFNKSINSVNSFNFNSQLNMGQFLQNHQQMNNQQRNYLDPPGIPFGNNFGSINSLNSIMLGFDHPGSLNIQSILQGSQHMNMGQLQKSTGSYTSNGRLLTFAEKLKLAHDKQRKERQEVAIQNWVKIQSVNQRRGSRTDEKSQRQQQ</sequence>
<evidence type="ECO:0000256" key="5">
    <source>
        <dbReference type="PROSITE-ProRule" id="PRU10141"/>
    </source>
</evidence>
<evidence type="ECO:0000256" key="1">
    <source>
        <dbReference type="ARBA" id="ARBA00022679"/>
    </source>
</evidence>
<keyword evidence="2 5" id="KW-0547">Nucleotide-binding</keyword>
<dbReference type="InterPro" id="IPR017441">
    <property type="entry name" value="Protein_kinase_ATP_BS"/>
</dbReference>
<dbReference type="InParanoid" id="A0A078AVJ5"/>
<dbReference type="EMBL" id="CCKQ01013205">
    <property type="protein sequence ID" value="CDW84848.1"/>
    <property type="molecule type" value="Genomic_DNA"/>
</dbReference>
<keyword evidence="9" id="KW-1185">Reference proteome</keyword>
<dbReference type="InterPro" id="IPR008271">
    <property type="entry name" value="Ser/Thr_kinase_AS"/>
</dbReference>
<feature type="region of interest" description="Disordered" evidence="6">
    <location>
        <begin position="316"/>
        <end position="346"/>
    </location>
</feature>